<evidence type="ECO:0000313" key="4">
    <source>
        <dbReference type="EMBL" id="GAA4193474.1"/>
    </source>
</evidence>
<dbReference type="InterPro" id="IPR000387">
    <property type="entry name" value="Tyr_Pase_dom"/>
</dbReference>
<sequence length="261" mass="27899">MDAHRDDRGREGPAVPGDAAVPRDRHLDWDGCHNVRDLGGLRTADGRETRWGALVRSDAPERLSPAGWEALADHGVRTVVDLRNDGDWRGGTVSRPAGLTTVRVPLDDRGDTGFWAGLAEGLYGTPLYYRPFLERKAERCAAAVSAIARAEPGGVVVHCMAGRDRTGLVILLMLALAGVPAADIAADYELSTERLRPLFVKLGEPDESPRIQAALARANTTAREVIVATVESLDVESYLHGAGLGDDDLTAARARLVGPAT</sequence>
<reference evidence="5" key="1">
    <citation type="journal article" date="2019" name="Int. J. Syst. Evol. Microbiol.">
        <title>The Global Catalogue of Microorganisms (GCM) 10K type strain sequencing project: providing services to taxonomists for standard genome sequencing and annotation.</title>
        <authorList>
            <consortium name="The Broad Institute Genomics Platform"/>
            <consortium name="The Broad Institute Genome Sequencing Center for Infectious Disease"/>
            <person name="Wu L."/>
            <person name="Ma J."/>
        </authorList>
    </citation>
    <scope>NUCLEOTIDE SEQUENCE [LARGE SCALE GENOMIC DNA]</scope>
    <source>
        <strain evidence="5">JCM 17388</strain>
    </source>
</reference>
<evidence type="ECO:0000259" key="3">
    <source>
        <dbReference type="PROSITE" id="PS50056"/>
    </source>
</evidence>
<gene>
    <name evidence="4" type="ORF">GCM10022252_36420</name>
</gene>
<protein>
    <submittedName>
        <fullName evidence="4">Tyrosine-protein phosphatase</fullName>
    </submittedName>
</protein>
<proteinExistence type="inferred from homology"/>
<dbReference type="InterPro" id="IPR029021">
    <property type="entry name" value="Prot-tyrosine_phosphatase-like"/>
</dbReference>
<accession>A0ABP8AYM5</accession>
<organism evidence="4 5">
    <name type="scientific">Streptosporangium oxazolinicum</name>
    <dbReference type="NCBI Taxonomy" id="909287"/>
    <lineage>
        <taxon>Bacteria</taxon>
        <taxon>Bacillati</taxon>
        <taxon>Actinomycetota</taxon>
        <taxon>Actinomycetes</taxon>
        <taxon>Streptosporangiales</taxon>
        <taxon>Streptosporangiaceae</taxon>
        <taxon>Streptosporangium</taxon>
    </lineage>
</organism>
<dbReference type="PROSITE" id="PS00383">
    <property type="entry name" value="TYR_PHOSPHATASE_1"/>
    <property type="match status" value="1"/>
</dbReference>
<dbReference type="InterPro" id="IPR016130">
    <property type="entry name" value="Tyr_Pase_AS"/>
</dbReference>
<dbReference type="InterPro" id="IPR026893">
    <property type="entry name" value="Tyr/Ser_Pase_IphP-type"/>
</dbReference>
<dbReference type="PROSITE" id="PS50056">
    <property type="entry name" value="TYR_PHOSPHATASE_2"/>
    <property type="match status" value="1"/>
</dbReference>
<keyword evidence="5" id="KW-1185">Reference proteome</keyword>
<dbReference type="Pfam" id="PF13350">
    <property type="entry name" value="Y_phosphatase3"/>
    <property type="match status" value="1"/>
</dbReference>
<name>A0ABP8AYM5_9ACTN</name>
<dbReference type="SUPFAM" id="SSF52799">
    <property type="entry name" value="(Phosphotyrosine protein) phosphatases II"/>
    <property type="match status" value="1"/>
</dbReference>
<comment type="similarity">
    <text evidence="1">Belongs to the protein-tyrosine phosphatase family.</text>
</comment>
<comment type="caution">
    <text evidence="4">The sequence shown here is derived from an EMBL/GenBank/DDBJ whole genome shotgun (WGS) entry which is preliminary data.</text>
</comment>
<evidence type="ECO:0000313" key="5">
    <source>
        <dbReference type="Proteomes" id="UP001501251"/>
    </source>
</evidence>
<dbReference type="Proteomes" id="UP001501251">
    <property type="component" value="Unassembled WGS sequence"/>
</dbReference>
<feature type="region of interest" description="Disordered" evidence="2">
    <location>
        <begin position="1"/>
        <end position="26"/>
    </location>
</feature>
<evidence type="ECO:0000256" key="1">
    <source>
        <dbReference type="ARBA" id="ARBA00009580"/>
    </source>
</evidence>
<dbReference type="PANTHER" id="PTHR31126:SF1">
    <property type="entry name" value="TYROSINE SPECIFIC PROTEIN PHOSPHATASES DOMAIN-CONTAINING PROTEIN"/>
    <property type="match status" value="1"/>
</dbReference>
<dbReference type="PANTHER" id="PTHR31126">
    <property type="entry name" value="TYROSINE-PROTEIN PHOSPHATASE"/>
    <property type="match status" value="1"/>
</dbReference>
<dbReference type="RefSeq" id="WP_344919108.1">
    <property type="nucleotide sequence ID" value="NZ_BAABAQ010000006.1"/>
</dbReference>
<feature type="domain" description="Tyrosine specific protein phosphatases" evidence="3">
    <location>
        <begin position="138"/>
        <end position="196"/>
    </location>
</feature>
<dbReference type="Gene3D" id="3.90.190.10">
    <property type="entry name" value="Protein tyrosine phosphatase superfamily"/>
    <property type="match status" value="1"/>
</dbReference>
<dbReference type="EMBL" id="BAABAQ010000006">
    <property type="protein sequence ID" value="GAA4193474.1"/>
    <property type="molecule type" value="Genomic_DNA"/>
</dbReference>
<feature type="compositionally biased region" description="Basic and acidic residues" evidence="2">
    <location>
        <begin position="1"/>
        <end position="11"/>
    </location>
</feature>
<evidence type="ECO:0000256" key="2">
    <source>
        <dbReference type="SAM" id="MobiDB-lite"/>
    </source>
</evidence>